<comment type="caution">
    <text evidence="1">The sequence shown here is derived from an EMBL/GenBank/DDBJ whole genome shotgun (WGS) entry which is preliminary data.</text>
</comment>
<reference evidence="1" key="1">
    <citation type="submission" date="2021-06" db="EMBL/GenBank/DDBJ databases">
        <authorList>
            <person name="Kallberg Y."/>
            <person name="Tangrot J."/>
            <person name="Rosling A."/>
        </authorList>
    </citation>
    <scope>NUCLEOTIDE SEQUENCE</scope>
    <source>
        <strain evidence="1">UK204</strain>
    </source>
</reference>
<sequence>MSKSGVFSFKKSTIEGRHVFKNQKDGVIIVMEKFLTSNIRVVFIKDENIIQPPSEYYYIYNFGDKKEVHRKFIFFNEIPCFLIGAADLHNYTIYYNDKRLLAFHSMMQFSVSKPKYLIGKKRDKHPEIFKKIKNLLPIDDEKEILNDENYEDKEIDDEELIKGEE</sequence>
<organism evidence="1 2">
    <name type="scientific">Funneliformis caledonium</name>
    <dbReference type="NCBI Taxonomy" id="1117310"/>
    <lineage>
        <taxon>Eukaryota</taxon>
        <taxon>Fungi</taxon>
        <taxon>Fungi incertae sedis</taxon>
        <taxon>Mucoromycota</taxon>
        <taxon>Glomeromycotina</taxon>
        <taxon>Glomeromycetes</taxon>
        <taxon>Glomerales</taxon>
        <taxon>Glomeraceae</taxon>
        <taxon>Funneliformis</taxon>
    </lineage>
</organism>
<proteinExistence type="predicted"/>
<dbReference type="Proteomes" id="UP000789570">
    <property type="component" value="Unassembled WGS sequence"/>
</dbReference>
<keyword evidence="2" id="KW-1185">Reference proteome</keyword>
<dbReference type="OrthoDB" id="10366087at2759"/>
<evidence type="ECO:0000313" key="2">
    <source>
        <dbReference type="Proteomes" id="UP000789570"/>
    </source>
</evidence>
<protein>
    <submittedName>
        <fullName evidence="1">6290_t:CDS:1</fullName>
    </submittedName>
</protein>
<evidence type="ECO:0000313" key="1">
    <source>
        <dbReference type="EMBL" id="CAG8482946.1"/>
    </source>
</evidence>
<dbReference type="EMBL" id="CAJVPQ010000453">
    <property type="protein sequence ID" value="CAG8482946.1"/>
    <property type="molecule type" value="Genomic_DNA"/>
</dbReference>
<gene>
    <name evidence="1" type="ORF">FCALED_LOCUS2809</name>
</gene>
<accession>A0A9N8WDL4</accession>
<dbReference type="AlphaFoldDB" id="A0A9N8WDL4"/>
<name>A0A9N8WDL4_9GLOM</name>